<keyword evidence="3" id="KW-1185">Reference proteome</keyword>
<evidence type="ECO:0000256" key="1">
    <source>
        <dbReference type="SAM" id="MobiDB-lite"/>
    </source>
</evidence>
<feature type="compositionally biased region" description="Low complexity" evidence="1">
    <location>
        <begin position="426"/>
        <end position="453"/>
    </location>
</feature>
<gene>
    <name evidence="2" type="ORF">VOLCADRAFT_87105</name>
</gene>
<dbReference type="KEGG" id="vcn:VOLCADRAFT_87105"/>
<feature type="compositionally biased region" description="Polar residues" evidence="1">
    <location>
        <begin position="121"/>
        <end position="138"/>
    </location>
</feature>
<feature type="region of interest" description="Disordered" evidence="1">
    <location>
        <begin position="1048"/>
        <end position="1095"/>
    </location>
</feature>
<feature type="region of interest" description="Disordered" evidence="1">
    <location>
        <begin position="1155"/>
        <end position="1202"/>
    </location>
</feature>
<feature type="region of interest" description="Disordered" evidence="1">
    <location>
        <begin position="40"/>
        <end position="103"/>
    </location>
</feature>
<feature type="region of interest" description="Disordered" evidence="1">
    <location>
        <begin position="652"/>
        <end position="830"/>
    </location>
</feature>
<dbReference type="InParanoid" id="D8TK66"/>
<dbReference type="GeneID" id="9618029"/>
<dbReference type="RefSeq" id="XP_002946969.1">
    <property type="nucleotide sequence ID" value="XM_002946923.1"/>
</dbReference>
<reference evidence="2 3" key="1">
    <citation type="journal article" date="2010" name="Science">
        <title>Genomic analysis of organismal complexity in the multicellular green alga Volvox carteri.</title>
        <authorList>
            <person name="Prochnik S.E."/>
            <person name="Umen J."/>
            <person name="Nedelcu A.M."/>
            <person name="Hallmann A."/>
            <person name="Miller S.M."/>
            <person name="Nishii I."/>
            <person name="Ferris P."/>
            <person name="Kuo A."/>
            <person name="Mitros T."/>
            <person name="Fritz-Laylin L.K."/>
            <person name="Hellsten U."/>
            <person name="Chapman J."/>
            <person name="Simakov O."/>
            <person name="Rensing S.A."/>
            <person name="Terry A."/>
            <person name="Pangilinan J."/>
            <person name="Kapitonov V."/>
            <person name="Jurka J."/>
            <person name="Salamov A."/>
            <person name="Shapiro H."/>
            <person name="Schmutz J."/>
            <person name="Grimwood J."/>
            <person name="Lindquist E."/>
            <person name="Lucas S."/>
            <person name="Grigoriev I.V."/>
            <person name="Schmitt R."/>
            <person name="Kirk D."/>
            <person name="Rokhsar D.S."/>
        </authorList>
    </citation>
    <scope>NUCLEOTIDE SEQUENCE [LARGE SCALE GENOMIC DNA]</scope>
    <source>
        <strain evidence="3">f. Nagariensis / Eve</strain>
    </source>
</reference>
<accession>D8TK66</accession>
<feature type="compositionally biased region" description="Pro residues" evidence="1">
    <location>
        <begin position="686"/>
        <end position="699"/>
    </location>
</feature>
<proteinExistence type="predicted"/>
<protein>
    <submittedName>
        <fullName evidence="2">Uncharacterized protein</fullName>
    </submittedName>
</protein>
<feature type="compositionally biased region" description="Low complexity" evidence="1">
    <location>
        <begin position="41"/>
        <end position="50"/>
    </location>
</feature>
<feature type="region of interest" description="Disordered" evidence="1">
    <location>
        <begin position="343"/>
        <end position="461"/>
    </location>
</feature>
<sequence length="1317" mass="133677">MPPLPIQVLQLLRSWSARAWNEGLPTDLSKLNAVNAQRASNENNATTAATHIPADSRSFVTPSHADSPAADKRTTDLPATNTYGATEPYGHQPNLAEPSTAQPNATQPIAAQSITAELGVTQPSTAEPSSELTNSNTADPHAPDPRAAQDLSAFEPSSAASRLKLPATAGYTAYTTCALELLHKCPVHATFAVATPASSSAEELSMCKAGSPVGDLFVVVDTADSAVVVVPTHDNVAPEPIGFVIVMAAVVLVFFLISMPDSVLLLALDCRAVLRAYISRFTGTPRAKTNSVTTSLDSSSVGDQSISECASNVTPVAAMQSTAPATAPRAFPKREAAFDSRLHNGNVPTAANCQHTSEEGGIRDASSSVGGGDDGMASTTSQSLARHTAHLAETQDRGNAAGVNHEPDDGGGGSPDNNPVADPDNSATSKPAAKTTAAAAVPTQRLATDTTTPKADDATASGRDNAACICTAPLGNWGLAAPAAARNPRDSARYDTCSTDSLTASPDASGVMVGGSPSEQNEIGCSAINGQDELFTGAEGGPATPLLDRDEVNEDFLVCMASPGPIEGSVELATQAATSATPSASIASLQSWATGGVVPSAVGLPSQAASALPVLAPGGATPANGYESDPGDAPQLPVAPVALYEPAAVVESSPPLSASQSPLRSPSQSPSQSSSQKMPHSGDPLASPPRSPWRPPSQSTPPSLLRYGTPMTSPRRSPSKSSSESQSPSQSTSPAGPRYRTPLMSPRRFQQQSSPSTSASPSPSASPSASPSPSHPISGSAPLSSPPPPSSVLAGSGFVVPPGDLTTTGKSRIPRSIGGSGFAAPPRAGHSKLPAGVPPLAFGHVNAMALTALTARTPAGTATPGTGRRTGVTAIPLFIAKRSGIPAPPKALEVPATEDAAMGVANADERPVMQAMAAMTVEEASAFAQPQLPPLRIAAVTLQPKEAMGAAMAAGSEVIADTEAAPCSPTRNAPVPANLAPAVAATLRPGRSRSWRGLIRVERVVYRWRKRLAESNKTLARRWLCALVRTRGEANIVKYVTQVIGSGNMSPRALTPPSPLAGDPAGNGAVVNTDGGEGGNSSGTGAASGAPDAQATNGTFSESAAACIQRMVLRFIEQRISSTSAEVSTSDSLQLVSDGGCASEIKLVLASNDGSLAQSSPSCTTRDATGNSGGGSTLHASAPQLTRMNSSSRDCEGDGTGGGHGRMVAMSPTAAHGGVALSADDEAWVCVVARPSPPPQFQIHGVKAGDEVTQVERCTAELASEAWSSDDELPLAKGFAGAFVEAALAAAAVKGPTNVLCPASRRNLLQGSLPCSE</sequence>
<evidence type="ECO:0000313" key="3">
    <source>
        <dbReference type="Proteomes" id="UP000001058"/>
    </source>
</evidence>
<feature type="compositionally biased region" description="Polar residues" evidence="1">
    <location>
        <begin position="346"/>
        <end position="355"/>
    </location>
</feature>
<feature type="compositionally biased region" description="Low complexity" evidence="1">
    <location>
        <begin position="712"/>
        <end position="734"/>
    </location>
</feature>
<feature type="compositionally biased region" description="Low complexity" evidence="1">
    <location>
        <begin position="745"/>
        <end position="783"/>
    </location>
</feature>
<feature type="compositionally biased region" description="Polar residues" evidence="1">
    <location>
        <begin position="1183"/>
        <end position="1192"/>
    </location>
</feature>
<name>D8TK66_VOLCA</name>
<dbReference type="EMBL" id="GL378325">
    <property type="protein sequence ID" value="EFJ52195.1"/>
    <property type="molecule type" value="Genomic_DNA"/>
</dbReference>
<feature type="region of interest" description="Disordered" evidence="1">
    <location>
        <begin position="121"/>
        <end position="155"/>
    </location>
</feature>
<organism evidence="3">
    <name type="scientific">Volvox carteri f. nagariensis</name>
    <dbReference type="NCBI Taxonomy" id="3068"/>
    <lineage>
        <taxon>Eukaryota</taxon>
        <taxon>Viridiplantae</taxon>
        <taxon>Chlorophyta</taxon>
        <taxon>core chlorophytes</taxon>
        <taxon>Chlorophyceae</taxon>
        <taxon>CS clade</taxon>
        <taxon>Chlamydomonadales</taxon>
        <taxon>Volvocaceae</taxon>
        <taxon>Volvox</taxon>
    </lineage>
</organism>
<dbReference type="Proteomes" id="UP000001058">
    <property type="component" value="Unassembled WGS sequence"/>
</dbReference>
<evidence type="ECO:0000313" key="2">
    <source>
        <dbReference type="EMBL" id="EFJ52195.1"/>
    </source>
</evidence>
<feature type="compositionally biased region" description="Polar residues" evidence="1">
    <location>
        <begin position="1155"/>
        <end position="1170"/>
    </location>
</feature>
<feature type="compositionally biased region" description="Low complexity" evidence="1">
    <location>
        <begin position="652"/>
        <end position="676"/>
    </location>
</feature>